<organism evidence="2">
    <name type="scientific">viral metagenome</name>
    <dbReference type="NCBI Taxonomy" id="1070528"/>
    <lineage>
        <taxon>unclassified sequences</taxon>
        <taxon>metagenomes</taxon>
        <taxon>organismal metagenomes</taxon>
    </lineage>
</organism>
<sequence>MSDKGKTFVAKLDVKDPPKSIIAKEVPKTVIIDDVPKTVIKTIDPNLIEKDSYFKLDGAQYAIVIGIALSSMMSFVQIYNSISKINDQEKNDLREETKAALQTRFIVMMVMASLAIVGGVGLGMYYKDGNEYQLLTFSLIIGGVVSMIYALVDKYENEPWMTYTKLGLSLTSLAGFVLLGFLYQTNNQTLMSFIKKYR</sequence>
<proteinExistence type="predicted"/>
<feature type="transmembrane region" description="Helical" evidence="1">
    <location>
        <begin position="164"/>
        <end position="183"/>
    </location>
</feature>
<evidence type="ECO:0000256" key="1">
    <source>
        <dbReference type="SAM" id="Phobius"/>
    </source>
</evidence>
<accession>A0A6C0CAZ7</accession>
<keyword evidence="1" id="KW-1133">Transmembrane helix</keyword>
<feature type="transmembrane region" description="Helical" evidence="1">
    <location>
        <begin position="61"/>
        <end position="82"/>
    </location>
</feature>
<name>A0A6C0CAZ7_9ZZZZ</name>
<reference evidence="2" key="1">
    <citation type="journal article" date="2020" name="Nature">
        <title>Giant virus diversity and host interactions through global metagenomics.</title>
        <authorList>
            <person name="Schulz F."/>
            <person name="Roux S."/>
            <person name="Paez-Espino D."/>
            <person name="Jungbluth S."/>
            <person name="Walsh D.A."/>
            <person name="Denef V.J."/>
            <person name="McMahon K.D."/>
            <person name="Konstantinidis K.T."/>
            <person name="Eloe-Fadrosh E.A."/>
            <person name="Kyrpides N.C."/>
            <person name="Woyke T."/>
        </authorList>
    </citation>
    <scope>NUCLEOTIDE SEQUENCE</scope>
    <source>
        <strain evidence="2">GVMAG-M-3300020192-26</strain>
    </source>
</reference>
<evidence type="ECO:0000313" key="2">
    <source>
        <dbReference type="EMBL" id="QHT01282.1"/>
    </source>
</evidence>
<feature type="transmembrane region" description="Helical" evidence="1">
    <location>
        <begin position="132"/>
        <end position="152"/>
    </location>
</feature>
<protein>
    <submittedName>
        <fullName evidence="2">Uncharacterized protein</fullName>
    </submittedName>
</protein>
<dbReference type="AlphaFoldDB" id="A0A6C0CAZ7"/>
<keyword evidence="1" id="KW-0472">Membrane</keyword>
<keyword evidence="1" id="KW-0812">Transmembrane</keyword>
<dbReference type="EMBL" id="MN739368">
    <property type="protein sequence ID" value="QHT01282.1"/>
    <property type="molecule type" value="Genomic_DNA"/>
</dbReference>
<feature type="transmembrane region" description="Helical" evidence="1">
    <location>
        <begin position="103"/>
        <end position="126"/>
    </location>
</feature>